<dbReference type="Proteomes" id="UP001223072">
    <property type="component" value="Unassembled WGS sequence"/>
</dbReference>
<dbReference type="RefSeq" id="WP_307630108.1">
    <property type="nucleotide sequence ID" value="NZ_JAUSZS010000008.1"/>
</dbReference>
<dbReference type="SUPFAM" id="SSF51905">
    <property type="entry name" value="FAD/NAD(P)-binding domain"/>
    <property type="match status" value="1"/>
</dbReference>
<dbReference type="Pfam" id="PF01494">
    <property type="entry name" value="FAD_binding_3"/>
    <property type="match status" value="1"/>
</dbReference>
<dbReference type="EMBL" id="JAUSZS010000008">
    <property type="protein sequence ID" value="MDQ0936751.1"/>
    <property type="molecule type" value="Genomic_DNA"/>
</dbReference>
<reference evidence="2 3" key="1">
    <citation type="submission" date="2023-07" db="EMBL/GenBank/DDBJ databases">
        <title>Comparative genomics of wheat-associated soil bacteria to identify genetic determinants of phenazine resistance.</title>
        <authorList>
            <person name="Mouncey N."/>
        </authorList>
    </citation>
    <scope>NUCLEOTIDE SEQUENCE [LARGE SCALE GENOMIC DNA]</scope>
    <source>
        <strain evidence="2 3">W2I16</strain>
    </source>
</reference>
<dbReference type="InterPro" id="IPR036188">
    <property type="entry name" value="FAD/NAD-bd_sf"/>
</dbReference>
<name>A0ABU0RXQ8_9ACTN</name>
<evidence type="ECO:0000313" key="3">
    <source>
        <dbReference type="Proteomes" id="UP001223072"/>
    </source>
</evidence>
<evidence type="ECO:0000313" key="2">
    <source>
        <dbReference type="EMBL" id="MDQ0936751.1"/>
    </source>
</evidence>
<comment type="caution">
    <text evidence="2">The sequence shown here is derived from an EMBL/GenBank/DDBJ whole genome shotgun (WGS) entry which is preliminary data.</text>
</comment>
<accession>A0ABU0RXQ8</accession>
<dbReference type="Gene3D" id="3.50.50.60">
    <property type="entry name" value="FAD/NAD(P)-binding domain"/>
    <property type="match status" value="1"/>
</dbReference>
<feature type="domain" description="FAD-binding" evidence="1">
    <location>
        <begin position="4"/>
        <end position="69"/>
    </location>
</feature>
<gene>
    <name evidence="2" type="ORF">QFZ49_006726</name>
</gene>
<proteinExistence type="predicted"/>
<dbReference type="InterPro" id="IPR002938">
    <property type="entry name" value="FAD-bd"/>
</dbReference>
<evidence type="ECO:0000259" key="1">
    <source>
        <dbReference type="Pfam" id="PF01494"/>
    </source>
</evidence>
<protein>
    <submittedName>
        <fullName evidence="2">2-polyprenyl-6-methoxyphenol hydroxylase-like FAD-dependent oxidoreductase</fullName>
    </submittedName>
</protein>
<organism evidence="2 3">
    <name type="scientific">Streptomyces turgidiscabies</name>
    <dbReference type="NCBI Taxonomy" id="85558"/>
    <lineage>
        <taxon>Bacteria</taxon>
        <taxon>Bacillati</taxon>
        <taxon>Actinomycetota</taxon>
        <taxon>Actinomycetes</taxon>
        <taxon>Kitasatosporales</taxon>
        <taxon>Streptomycetaceae</taxon>
        <taxon>Streptomyces</taxon>
    </lineage>
</organism>
<keyword evidence="3" id="KW-1185">Reference proteome</keyword>
<sequence length="89" mass="9588">MERTVVAGGGPAGLMLAAELGLAGVDAVVLENLPKPPDWSRALGLHWGSIEALDQRGLAAPVYEYEQVQAFGFGLMRFTGQEQRRVPPR</sequence>